<evidence type="ECO:0000259" key="2">
    <source>
        <dbReference type="SMART" id="SM00849"/>
    </source>
</evidence>
<dbReference type="Gene3D" id="3.40.50.10890">
    <property type="match status" value="1"/>
</dbReference>
<dbReference type="AlphaFoldDB" id="A0A4U1B4I1"/>
<accession>A0A4U1B4I1</accession>
<dbReference type="Pfam" id="PF10996">
    <property type="entry name" value="Beta-Casp"/>
    <property type="match status" value="1"/>
</dbReference>
<dbReference type="InterPro" id="IPR036866">
    <property type="entry name" value="RibonucZ/Hydroxyglut_hydro"/>
</dbReference>
<dbReference type="PANTHER" id="PTHR11203">
    <property type="entry name" value="CLEAVAGE AND POLYADENYLATION SPECIFICITY FACTOR FAMILY MEMBER"/>
    <property type="match status" value="1"/>
</dbReference>
<dbReference type="GO" id="GO:0016787">
    <property type="term" value="F:hydrolase activity"/>
    <property type="evidence" value="ECO:0007669"/>
    <property type="project" value="UniProtKB-KW"/>
</dbReference>
<keyword evidence="5" id="KW-1185">Reference proteome</keyword>
<dbReference type="GO" id="GO:0004521">
    <property type="term" value="F:RNA endonuclease activity"/>
    <property type="evidence" value="ECO:0007669"/>
    <property type="project" value="TreeGrafter"/>
</dbReference>
<dbReference type="SUPFAM" id="SSF56281">
    <property type="entry name" value="Metallo-hydrolase/oxidoreductase"/>
    <property type="match status" value="1"/>
</dbReference>
<feature type="domain" description="Beta-Casp" evidence="3">
    <location>
        <begin position="254"/>
        <end position="382"/>
    </location>
</feature>
<gene>
    <name evidence="4" type="ORF">E8M12_09635</name>
</gene>
<dbReference type="RefSeq" id="WP_136735945.1">
    <property type="nucleotide sequence ID" value="NZ_SWDB01000022.1"/>
</dbReference>
<comment type="caution">
    <text evidence="4">The sequence shown here is derived from an EMBL/GenBank/DDBJ whole genome shotgun (WGS) entry which is preliminary data.</text>
</comment>
<dbReference type="OrthoDB" id="9803916at2"/>
<evidence type="ECO:0000313" key="5">
    <source>
        <dbReference type="Proteomes" id="UP000307999"/>
    </source>
</evidence>
<proteinExistence type="predicted"/>
<dbReference type="InterPro" id="IPR011108">
    <property type="entry name" value="RMMBL"/>
</dbReference>
<dbReference type="Gene3D" id="3.60.15.10">
    <property type="entry name" value="Ribonuclease Z/Hydroxyacylglutathione hydrolase-like"/>
    <property type="match status" value="1"/>
</dbReference>
<reference evidence="4 5" key="1">
    <citation type="submission" date="2019-04" db="EMBL/GenBank/DDBJ databases">
        <title>Thalassotalea guangxiensis sp. nov., isolated from sediment of the coastal wetland.</title>
        <authorList>
            <person name="Zheng S."/>
            <person name="Zhang D."/>
        </authorList>
    </citation>
    <scope>NUCLEOTIDE SEQUENCE [LARGE SCALE GENOMIC DNA]</scope>
    <source>
        <strain evidence="4 5">ZS-4</strain>
    </source>
</reference>
<dbReference type="Pfam" id="PF00753">
    <property type="entry name" value="Lactamase_B"/>
    <property type="match status" value="1"/>
</dbReference>
<dbReference type="EMBL" id="SWDB01000022">
    <property type="protein sequence ID" value="TKB45087.1"/>
    <property type="molecule type" value="Genomic_DNA"/>
</dbReference>
<dbReference type="InterPro" id="IPR001279">
    <property type="entry name" value="Metallo-B-lactamas"/>
</dbReference>
<sequence length="466" mass="51863">MATITCYGAAQEVTGSCHLLHTDNLSILFDCGLHQGGRVRRHLEADPFKFNPAAIDAVVLSHAHLDHSGRLPALVHEGFNGPIYCTHATAQLLPVMLHDAFSLYQSDLKRLNRKHQRQGKPLISERYSYEDIQTVLTLCKPKAFKEPFTINKHINVTLFDAGHILGSAITKATFTERGASKTLVYSGDLGKHDTLLMNDPQVLEHADVVMMEGTYGDRDHRDLTDTLSQFKSILNEAYQRKGNALLPAFAVGRTQELLLYLGKLQHSGELDDWTIFLDSPMAIEVTRIYDQWLTTLDCEGMESLSDGDATLLKNFISSLHLTIEPEHSMAINNIRNRALIIAGSGMCTGGRITHHIRHRIWDKRNTIIFVGYQAQGTPGRALVDGVKSIRLFGEDLQVNASVETLGGFSAHAGQQELVNWLANFKPKPRVLLVHGEADALDVLSEQIWQQLDICSEIPFPGQMLAF</sequence>
<evidence type="ECO:0000313" key="4">
    <source>
        <dbReference type="EMBL" id="TKB45087.1"/>
    </source>
</evidence>
<protein>
    <submittedName>
        <fullName evidence="4">MBL fold metallo-hydrolase</fullName>
    </submittedName>
</protein>
<dbReference type="SMART" id="SM00849">
    <property type="entry name" value="Lactamase_B"/>
    <property type="match status" value="1"/>
</dbReference>
<organism evidence="4 5">
    <name type="scientific">Thalassotalea mangrovi</name>
    <dbReference type="NCBI Taxonomy" id="2572245"/>
    <lineage>
        <taxon>Bacteria</taxon>
        <taxon>Pseudomonadati</taxon>
        <taxon>Pseudomonadota</taxon>
        <taxon>Gammaproteobacteria</taxon>
        <taxon>Alteromonadales</taxon>
        <taxon>Colwelliaceae</taxon>
        <taxon>Thalassotalea</taxon>
    </lineage>
</organism>
<feature type="domain" description="Metallo-beta-lactamase" evidence="2">
    <location>
        <begin position="14"/>
        <end position="238"/>
    </location>
</feature>
<evidence type="ECO:0000256" key="1">
    <source>
        <dbReference type="ARBA" id="ARBA00022801"/>
    </source>
</evidence>
<dbReference type="InterPro" id="IPR050698">
    <property type="entry name" value="MBL"/>
</dbReference>
<dbReference type="InterPro" id="IPR022712">
    <property type="entry name" value="Beta_Casp"/>
</dbReference>
<dbReference type="SMART" id="SM01027">
    <property type="entry name" value="Beta-Casp"/>
    <property type="match status" value="1"/>
</dbReference>
<dbReference type="Proteomes" id="UP000307999">
    <property type="component" value="Unassembled WGS sequence"/>
</dbReference>
<evidence type="ECO:0000259" key="3">
    <source>
        <dbReference type="SMART" id="SM01027"/>
    </source>
</evidence>
<name>A0A4U1B4I1_9GAMM</name>
<dbReference type="PANTHER" id="PTHR11203:SF37">
    <property type="entry name" value="INTEGRATOR COMPLEX SUBUNIT 11"/>
    <property type="match status" value="1"/>
</dbReference>
<keyword evidence="1 4" id="KW-0378">Hydrolase</keyword>
<dbReference type="CDD" id="cd16295">
    <property type="entry name" value="TTHA0252-CPSF-like_MBL-fold"/>
    <property type="match status" value="1"/>
</dbReference>
<dbReference type="Pfam" id="PF07521">
    <property type="entry name" value="RMMBL"/>
    <property type="match status" value="1"/>
</dbReference>